<reference evidence="6 7" key="1">
    <citation type="submission" date="2022-01" db="EMBL/GenBank/DDBJ databases">
        <title>A chromosomal length assembly of Cordylochernes scorpioides.</title>
        <authorList>
            <person name="Zeh D."/>
            <person name="Zeh J."/>
        </authorList>
    </citation>
    <scope>NUCLEOTIDE SEQUENCE [LARGE SCALE GENOMIC DNA]</scope>
    <source>
        <strain evidence="6">IN4F17</strain>
        <tissue evidence="6">Whole Body</tissue>
    </source>
</reference>
<gene>
    <name evidence="6" type="ORF">LAZ67_5003800</name>
</gene>
<organism evidence="6 7">
    <name type="scientific">Cordylochernes scorpioides</name>
    <dbReference type="NCBI Taxonomy" id="51811"/>
    <lineage>
        <taxon>Eukaryota</taxon>
        <taxon>Metazoa</taxon>
        <taxon>Ecdysozoa</taxon>
        <taxon>Arthropoda</taxon>
        <taxon>Chelicerata</taxon>
        <taxon>Arachnida</taxon>
        <taxon>Pseudoscorpiones</taxon>
        <taxon>Cheliferoidea</taxon>
        <taxon>Chernetidae</taxon>
        <taxon>Cordylochernes</taxon>
    </lineage>
</organism>
<dbReference type="SMART" id="SM00408">
    <property type="entry name" value="IGc2"/>
    <property type="match status" value="2"/>
</dbReference>
<dbReference type="CDD" id="cd00096">
    <property type="entry name" value="Ig"/>
    <property type="match status" value="1"/>
</dbReference>
<keyword evidence="4" id="KW-0472">Membrane</keyword>
<accession>A0ABY6KHI2</accession>
<keyword evidence="1" id="KW-0732">Signal</keyword>
<evidence type="ECO:0000313" key="7">
    <source>
        <dbReference type="Proteomes" id="UP001235939"/>
    </source>
</evidence>
<evidence type="ECO:0000256" key="3">
    <source>
        <dbReference type="ARBA" id="ARBA00023319"/>
    </source>
</evidence>
<dbReference type="PANTHER" id="PTHR45080">
    <property type="entry name" value="CONTACTIN 5"/>
    <property type="match status" value="1"/>
</dbReference>
<protein>
    <submittedName>
        <fullName evidence="6">NPTN</fullName>
    </submittedName>
</protein>
<feature type="domain" description="Ig-like" evidence="5">
    <location>
        <begin position="94"/>
        <end position="188"/>
    </location>
</feature>
<evidence type="ECO:0000256" key="1">
    <source>
        <dbReference type="ARBA" id="ARBA00022729"/>
    </source>
</evidence>
<evidence type="ECO:0000256" key="4">
    <source>
        <dbReference type="SAM" id="Phobius"/>
    </source>
</evidence>
<evidence type="ECO:0000259" key="5">
    <source>
        <dbReference type="PROSITE" id="PS50835"/>
    </source>
</evidence>
<dbReference type="Pfam" id="PF07679">
    <property type="entry name" value="I-set"/>
    <property type="match status" value="1"/>
</dbReference>
<feature type="transmembrane region" description="Helical" evidence="4">
    <location>
        <begin position="193"/>
        <end position="214"/>
    </location>
</feature>
<dbReference type="InterPro" id="IPR007110">
    <property type="entry name" value="Ig-like_dom"/>
</dbReference>
<dbReference type="Pfam" id="PF13927">
    <property type="entry name" value="Ig_3"/>
    <property type="match status" value="1"/>
</dbReference>
<evidence type="ECO:0000313" key="6">
    <source>
        <dbReference type="EMBL" id="UYV68305.1"/>
    </source>
</evidence>
<keyword evidence="2" id="KW-1015">Disulfide bond</keyword>
<dbReference type="InterPro" id="IPR003598">
    <property type="entry name" value="Ig_sub2"/>
</dbReference>
<feature type="domain" description="Ig-like" evidence="5">
    <location>
        <begin position="1"/>
        <end position="91"/>
    </location>
</feature>
<dbReference type="InterPro" id="IPR036179">
    <property type="entry name" value="Ig-like_dom_sf"/>
</dbReference>
<keyword evidence="4" id="KW-0812">Transmembrane</keyword>
<keyword evidence="4" id="KW-1133">Transmembrane helix</keyword>
<dbReference type="PROSITE" id="PS50835">
    <property type="entry name" value="IG_LIKE"/>
    <property type="match status" value="2"/>
</dbReference>
<evidence type="ECO:0000256" key="2">
    <source>
        <dbReference type="ARBA" id="ARBA00023157"/>
    </source>
</evidence>
<proteinExistence type="predicted"/>
<dbReference type="PANTHER" id="PTHR45080:SF8">
    <property type="entry name" value="IG-LIKE DOMAIN-CONTAINING PROTEIN"/>
    <property type="match status" value="1"/>
</dbReference>
<name>A0ABY6KHI2_9ARAC</name>
<keyword evidence="7" id="KW-1185">Reference proteome</keyword>
<dbReference type="InterPro" id="IPR003599">
    <property type="entry name" value="Ig_sub"/>
</dbReference>
<dbReference type="Proteomes" id="UP001235939">
    <property type="component" value="Chromosome 05"/>
</dbReference>
<dbReference type="Gene3D" id="2.60.40.10">
    <property type="entry name" value="Immunoglobulins"/>
    <property type="match status" value="2"/>
</dbReference>
<dbReference type="InterPro" id="IPR050958">
    <property type="entry name" value="Cell_Adh-Cytoskel_Orgn"/>
</dbReference>
<dbReference type="SMART" id="SM00409">
    <property type="entry name" value="IG"/>
    <property type="match status" value="2"/>
</dbReference>
<keyword evidence="3" id="KW-0393">Immunoglobulin domain</keyword>
<dbReference type="SUPFAM" id="SSF48726">
    <property type="entry name" value="Immunoglobulin"/>
    <property type="match status" value="2"/>
</dbReference>
<dbReference type="InterPro" id="IPR013783">
    <property type="entry name" value="Ig-like_fold"/>
</dbReference>
<dbReference type="EMBL" id="CP092867">
    <property type="protein sequence ID" value="UYV68305.1"/>
    <property type="molecule type" value="Genomic_DNA"/>
</dbReference>
<dbReference type="InterPro" id="IPR013098">
    <property type="entry name" value="Ig_I-set"/>
</dbReference>
<sequence>MIQTNVNDTGTLIVPGQALVLQCYLEDRLEVHPIWYKGGQPVNLSDPRIAVHNANHSLVIHKTTAQDTGPYMCVMDSAVVGSGINTTIYVNIKPEVKPFGKSLNLVEGEELKLHCAIKMGMPLPSITWLKDSQPLNLSDDRISLLEDNVVPNAKLVIADLQMRDRATYTCVAENLAGNSSTSTLVRVKNKLGALWPFIGICGEVAILCFIIFLYEKKRVNPDYDESDTDQQTDK</sequence>